<feature type="non-terminal residue" evidence="2">
    <location>
        <position position="1"/>
    </location>
</feature>
<evidence type="ECO:0000313" key="3">
    <source>
        <dbReference type="Proteomes" id="UP000002648"/>
    </source>
</evidence>
<protein>
    <submittedName>
        <fullName evidence="2">Uncharacterized protein</fullName>
    </submittedName>
</protein>
<reference evidence="2 3" key="1">
    <citation type="submission" date="2012-03" db="EMBL/GenBank/DDBJ databases">
        <title>The Genome Sequence of Bartonella taylorii 8TBB.</title>
        <authorList>
            <consortium name="The Broad Institute Genome Sequencing Platform"/>
            <consortium name="The Broad Institute Genome Sequencing Center for Infectious Disease"/>
            <person name="Feldgarden M."/>
            <person name="Kirby J."/>
            <person name="Kosoy M."/>
            <person name="Birtles R."/>
            <person name="Probert W.S."/>
            <person name="Chiaraviglio L."/>
            <person name="Young S.K."/>
            <person name="Zeng Q."/>
            <person name="Gargeya S."/>
            <person name="Fitzgerald M."/>
            <person name="Haas B."/>
            <person name="Abouelleil A."/>
            <person name="Alvarado L."/>
            <person name="Arachchi H.M."/>
            <person name="Berlin A."/>
            <person name="Chapman S.B."/>
            <person name="Gearin G."/>
            <person name="Goldberg J."/>
            <person name="Griggs A."/>
            <person name="Gujja S."/>
            <person name="Hansen M."/>
            <person name="Heiman D."/>
            <person name="Howarth C."/>
            <person name="Larimer J."/>
            <person name="Lui A."/>
            <person name="MacDonald P.J.P."/>
            <person name="McCowen C."/>
            <person name="Montmayeur A."/>
            <person name="Murphy C."/>
            <person name="Neiman D."/>
            <person name="Pearson M."/>
            <person name="Priest M."/>
            <person name="Roberts A."/>
            <person name="Saif S."/>
            <person name="Shea T."/>
            <person name="Sisk P."/>
            <person name="Stolte C."/>
            <person name="Sykes S."/>
            <person name="Wortman J."/>
            <person name="Nusbaum C."/>
            <person name="Birren B."/>
        </authorList>
    </citation>
    <scope>NUCLEOTIDE SEQUENCE [LARGE SCALE GENOMIC DNA]</scope>
    <source>
        <strain evidence="2 3">8TBB</strain>
    </source>
</reference>
<sequence>KKYNEINEKGTSRRVGSVAGQASANYR</sequence>
<evidence type="ECO:0000313" key="2">
    <source>
        <dbReference type="EMBL" id="EJF92178.1"/>
    </source>
</evidence>
<name>A0A9P2RYC3_BARTA</name>
<proteinExistence type="predicted"/>
<dbReference type="EMBL" id="AIMD01000061">
    <property type="protein sequence ID" value="EJF92178.1"/>
    <property type="molecule type" value="Genomic_DNA"/>
</dbReference>
<accession>A0A9P2RYC3</accession>
<dbReference type="AlphaFoldDB" id="A0A9P2RYC3"/>
<keyword evidence="3" id="KW-1185">Reference proteome</keyword>
<gene>
    <name evidence="2" type="ORF">ME9_01656</name>
</gene>
<organism evidence="2 3">
    <name type="scientific">Bartonella taylorii 8TBB</name>
    <dbReference type="NCBI Taxonomy" id="1094560"/>
    <lineage>
        <taxon>Bacteria</taxon>
        <taxon>Pseudomonadati</taxon>
        <taxon>Pseudomonadota</taxon>
        <taxon>Alphaproteobacteria</taxon>
        <taxon>Hyphomicrobiales</taxon>
        <taxon>Bartonellaceae</taxon>
        <taxon>Bartonella</taxon>
    </lineage>
</organism>
<evidence type="ECO:0000256" key="1">
    <source>
        <dbReference type="SAM" id="MobiDB-lite"/>
    </source>
</evidence>
<feature type="region of interest" description="Disordered" evidence="1">
    <location>
        <begin position="1"/>
        <end position="27"/>
    </location>
</feature>
<comment type="caution">
    <text evidence="2">The sequence shown here is derived from an EMBL/GenBank/DDBJ whole genome shotgun (WGS) entry which is preliminary data.</text>
</comment>
<dbReference type="Proteomes" id="UP000002648">
    <property type="component" value="Unassembled WGS sequence"/>
</dbReference>
<feature type="compositionally biased region" description="Basic and acidic residues" evidence="1">
    <location>
        <begin position="1"/>
        <end position="11"/>
    </location>
</feature>